<organism evidence="1 2">
    <name type="scientific">Vaccinium darrowii</name>
    <dbReference type="NCBI Taxonomy" id="229202"/>
    <lineage>
        <taxon>Eukaryota</taxon>
        <taxon>Viridiplantae</taxon>
        <taxon>Streptophyta</taxon>
        <taxon>Embryophyta</taxon>
        <taxon>Tracheophyta</taxon>
        <taxon>Spermatophyta</taxon>
        <taxon>Magnoliopsida</taxon>
        <taxon>eudicotyledons</taxon>
        <taxon>Gunneridae</taxon>
        <taxon>Pentapetalae</taxon>
        <taxon>asterids</taxon>
        <taxon>Ericales</taxon>
        <taxon>Ericaceae</taxon>
        <taxon>Vaccinioideae</taxon>
        <taxon>Vaccinieae</taxon>
        <taxon>Vaccinium</taxon>
    </lineage>
</organism>
<dbReference type="EMBL" id="CM037155">
    <property type="protein sequence ID" value="KAH7845585.1"/>
    <property type="molecule type" value="Genomic_DNA"/>
</dbReference>
<evidence type="ECO:0000313" key="2">
    <source>
        <dbReference type="Proteomes" id="UP000828048"/>
    </source>
</evidence>
<evidence type="ECO:0000313" key="1">
    <source>
        <dbReference type="EMBL" id="KAH7845585.1"/>
    </source>
</evidence>
<dbReference type="Proteomes" id="UP000828048">
    <property type="component" value="Chromosome 5"/>
</dbReference>
<proteinExistence type="predicted"/>
<comment type="caution">
    <text evidence="1">The sequence shown here is derived from an EMBL/GenBank/DDBJ whole genome shotgun (WGS) entry which is preliminary data.</text>
</comment>
<reference evidence="1 2" key="1">
    <citation type="journal article" date="2021" name="Hortic Res">
        <title>High-quality reference genome and annotation aids understanding of berry development for evergreen blueberry (Vaccinium darrowii).</title>
        <authorList>
            <person name="Yu J."/>
            <person name="Hulse-Kemp A.M."/>
            <person name="Babiker E."/>
            <person name="Staton M."/>
        </authorList>
    </citation>
    <scope>NUCLEOTIDE SEQUENCE [LARGE SCALE GENOMIC DNA]</scope>
    <source>
        <strain evidence="2">cv. NJ 8807/NJ 8810</strain>
        <tissue evidence="1">Young leaf</tissue>
    </source>
</reference>
<protein>
    <submittedName>
        <fullName evidence="1">Uncharacterized protein</fullName>
    </submittedName>
</protein>
<accession>A0ACB7XXY6</accession>
<name>A0ACB7XXY6_9ERIC</name>
<sequence length="83" mass="9518">MVLLGKSNGLEFVWPSYIPIWRLEESVKLTDGIQSMPIKKLLEDQFGYQHDFLGISVVAVVGFCLLFAVTFAYAIKSFNFQRR</sequence>
<keyword evidence="2" id="KW-1185">Reference proteome</keyword>
<gene>
    <name evidence="1" type="ORF">Vadar_003753</name>
</gene>